<dbReference type="AlphaFoldDB" id="A0A9K3CY85"/>
<proteinExistence type="predicted"/>
<gene>
    <name evidence="1" type="ORF">KIPB_005741</name>
    <name evidence="2" type="ORF">KIPB_006245</name>
</gene>
<dbReference type="EMBL" id="BDIP01001582">
    <property type="protein sequence ID" value="GIQ84697.1"/>
    <property type="molecule type" value="Genomic_DNA"/>
</dbReference>
<evidence type="ECO:0000313" key="1">
    <source>
        <dbReference type="EMBL" id="GIQ84280.1"/>
    </source>
</evidence>
<evidence type="ECO:0000313" key="2">
    <source>
        <dbReference type="EMBL" id="GIQ84697.1"/>
    </source>
</evidence>
<organism evidence="2 3">
    <name type="scientific">Kipferlia bialata</name>
    <dbReference type="NCBI Taxonomy" id="797122"/>
    <lineage>
        <taxon>Eukaryota</taxon>
        <taxon>Metamonada</taxon>
        <taxon>Carpediemonas-like organisms</taxon>
        <taxon>Kipferlia</taxon>
    </lineage>
</organism>
<name>A0A9K3CY85_9EUKA</name>
<reference evidence="2 3" key="2">
    <citation type="journal article" date="2018" name="PLoS ONE">
        <title>The draft genome of Kipferlia bialata reveals reductive genome evolution in fornicate parasites.</title>
        <authorList>
            <person name="Tanifuji G."/>
            <person name="Takabayashi S."/>
            <person name="Kume K."/>
            <person name="Takagi M."/>
            <person name="Nakayama T."/>
            <person name="Kamikawa R."/>
            <person name="Inagaki Y."/>
            <person name="Hashimoto T."/>
        </authorList>
    </citation>
    <scope>NUCLEOTIDE SEQUENCE [LARGE SCALE GENOMIC DNA]</scope>
    <source>
        <strain evidence="2">NY0173</strain>
    </source>
</reference>
<keyword evidence="3" id="KW-1185">Reference proteome</keyword>
<evidence type="ECO:0000313" key="3">
    <source>
        <dbReference type="Proteomes" id="UP000265618"/>
    </source>
</evidence>
<protein>
    <submittedName>
        <fullName evidence="2">Uncharacterized protein</fullName>
    </submittedName>
</protein>
<dbReference type="Proteomes" id="UP000265618">
    <property type="component" value="Unassembled WGS sequence"/>
</dbReference>
<reference evidence="2" key="1">
    <citation type="submission" date="2016-10" db="EMBL/GenBank/DDBJ databases">
        <authorList>
            <person name="Tanifuji G."/>
            <person name="Kume K."/>
            <person name="Nakayama T."/>
            <person name="Takabayashi S."/>
            <person name="Hashimoto T."/>
        </authorList>
    </citation>
    <scope>NUCLEOTIDE SEQUENCE</scope>
    <source>
        <strain evidence="2">NY0173</strain>
    </source>
</reference>
<dbReference type="EMBL" id="BDIP01001378">
    <property type="protein sequence ID" value="GIQ84280.1"/>
    <property type="molecule type" value="Genomic_DNA"/>
</dbReference>
<sequence>MDEETKEAIARAVRKMFRGAVANNPGVVGDEAKERALDDVVTMMSGFIEAQGENEELEALLNPDPSEMMAKQVLAQKACLRAYPKVKAALEGVVEMHPPPTSAFSMRLWLCLPEGMERRGVSISYVSMLENGPGKGVGTKMVETALIGPDNQILYEYGVFGYFDCMEHYTLEDCIEHIKELRQYYVLMSQGETEAAEALSDAARQSVSDMMLAKGAFYNARREANRKPE</sequence>
<comment type="caution">
    <text evidence="2">The sequence shown here is derived from an EMBL/GenBank/DDBJ whole genome shotgun (WGS) entry which is preliminary data.</text>
</comment>
<accession>A0A9K3CY85</accession>